<comment type="caution">
    <text evidence="2">The sequence shown here is derived from an EMBL/GenBank/DDBJ whole genome shotgun (WGS) entry which is preliminary data.</text>
</comment>
<dbReference type="AlphaFoldDB" id="A0A6A4X6S0"/>
<organism evidence="2 3">
    <name type="scientific">Amphibalanus amphitrite</name>
    <name type="common">Striped barnacle</name>
    <name type="synonym">Balanus amphitrite</name>
    <dbReference type="NCBI Taxonomy" id="1232801"/>
    <lineage>
        <taxon>Eukaryota</taxon>
        <taxon>Metazoa</taxon>
        <taxon>Ecdysozoa</taxon>
        <taxon>Arthropoda</taxon>
        <taxon>Crustacea</taxon>
        <taxon>Multicrustacea</taxon>
        <taxon>Cirripedia</taxon>
        <taxon>Thoracica</taxon>
        <taxon>Thoracicalcarea</taxon>
        <taxon>Balanomorpha</taxon>
        <taxon>Balanoidea</taxon>
        <taxon>Balanidae</taxon>
        <taxon>Amphibalaninae</taxon>
        <taxon>Amphibalanus</taxon>
    </lineage>
</organism>
<dbReference type="SUPFAM" id="SSF47616">
    <property type="entry name" value="GST C-terminal domain-like"/>
    <property type="match status" value="1"/>
</dbReference>
<dbReference type="InterPro" id="IPR036282">
    <property type="entry name" value="Glutathione-S-Trfase_C_sf"/>
</dbReference>
<dbReference type="GO" id="GO:0004364">
    <property type="term" value="F:glutathione transferase activity"/>
    <property type="evidence" value="ECO:0007669"/>
    <property type="project" value="TreeGrafter"/>
</dbReference>
<proteinExistence type="predicted"/>
<dbReference type="EMBL" id="VIIS01000112">
    <property type="protein sequence ID" value="KAF0313139.1"/>
    <property type="molecule type" value="Genomic_DNA"/>
</dbReference>
<evidence type="ECO:0000259" key="1">
    <source>
        <dbReference type="PROSITE" id="PS50405"/>
    </source>
</evidence>
<evidence type="ECO:0000313" key="2">
    <source>
        <dbReference type="EMBL" id="KAF0313139.1"/>
    </source>
</evidence>
<accession>A0A6A4X6S0</accession>
<dbReference type="FunFam" id="1.20.1050.10:FF:000007">
    <property type="entry name" value="Glutathione S-transferase 1-1"/>
    <property type="match status" value="1"/>
</dbReference>
<protein>
    <submittedName>
        <fullName evidence="2">Glutathione S-transferase D4</fullName>
    </submittedName>
</protein>
<dbReference type="GO" id="GO:0006749">
    <property type="term" value="P:glutathione metabolic process"/>
    <property type="evidence" value="ECO:0007669"/>
    <property type="project" value="TreeGrafter"/>
</dbReference>
<dbReference type="OrthoDB" id="2309723at2759"/>
<gene>
    <name evidence="2" type="primary">GstD4</name>
    <name evidence="2" type="ORF">FJT64_016280</name>
</gene>
<dbReference type="Pfam" id="PF14497">
    <property type="entry name" value="GST_C_3"/>
    <property type="match status" value="1"/>
</dbReference>
<sequence>MQYLVAVYGRPAFDHLYPAADHQRRATIDRLLQFDLGTLNRAILDYFDPVIHRGSAPDEAKANVLKQSLDYLDRFLEESGGEFVVGHRLSLADLALLATVSRLEAFNYRTESYQRLHTWKTRLQQTLPYYQECNAEGMAMFKEMLEQKKH</sequence>
<dbReference type="Gene3D" id="1.20.1050.10">
    <property type="match status" value="1"/>
</dbReference>
<name>A0A6A4X6S0_AMPAM</name>
<evidence type="ECO:0000313" key="3">
    <source>
        <dbReference type="Proteomes" id="UP000440578"/>
    </source>
</evidence>
<dbReference type="InterPro" id="IPR004046">
    <property type="entry name" value="GST_C"/>
</dbReference>
<reference evidence="2 3" key="1">
    <citation type="submission" date="2019-07" db="EMBL/GenBank/DDBJ databases">
        <title>Draft genome assembly of a fouling barnacle, Amphibalanus amphitrite (Darwin, 1854): The first reference genome for Thecostraca.</title>
        <authorList>
            <person name="Kim W."/>
        </authorList>
    </citation>
    <scope>NUCLEOTIDE SEQUENCE [LARGE SCALE GENOMIC DNA]</scope>
    <source>
        <strain evidence="2">SNU_AA5</strain>
        <tissue evidence="2">Soma without cirri and trophi</tissue>
    </source>
</reference>
<feature type="domain" description="GST C-terminal" evidence="1">
    <location>
        <begin position="21"/>
        <end position="150"/>
    </location>
</feature>
<keyword evidence="2" id="KW-0808">Transferase</keyword>
<dbReference type="PANTHER" id="PTHR43969">
    <property type="entry name" value="GLUTATHIONE S TRANSFERASE D10, ISOFORM A-RELATED"/>
    <property type="match status" value="1"/>
</dbReference>
<keyword evidence="3" id="KW-1185">Reference proteome</keyword>
<dbReference type="Proteomes" id="UP000440578">
    <property type="component" value="Unassembled WGS sequence"/>
</dbReference>
<dbReference type="InterPro" id="IPR010987">
    <property type="entry name" value="Glutathione-S-Trfase_C-like"/>
</dbReference>
<dbReference type="PANTHER" id="PTHR43969:SF9">
    <property type="entry name" value="GLUTATHIONE S TRANSFERASE D10, ISOFORM A-RELATED"/>
    <property type="match status" value="1"/>
</dbReference>
<dbReference type="PROSITE" id="PS50405">
    <property type="entry name" value="GST_CTER"/>
    <property type="match status" value="1"/>
</dbReference>